<sequence length="459" mass="49507">MAQNGDNRQNYPPQENHSQGQYYGQPQQSPSQRPPTREDSSQYSGPSPSSDAPRQGQYPAPPAQDPRGAPSHPQYPPPGQWVGQHHSAYPQPPHHYPDPQQGAYSYPPPHRPDMNQPPQPVQPHAYQLPPPHIPNYGYGYGYQQPPPPQPAPRQRTAIACKYCRKRKIRCSGYENSPDGRCQNCIRFNQQCLFHPVSSQAAFVPVAAIHQYTNGGRPPMPGNEGQSSNGAPYRNGDQPMMLYGAHGQPLGVPILPTTRTAPAASDASQPQHPGSPPQGGSAVGTNGDSQGPPQTSEDRVSLKRPPPDEDPHNENSHTWSQSPHPNARARHSTYDSRANSSGSFSFRDPAALTPISPATSVMSHQSHPQPHTNGNKVHKDNSSPPGLTPTSTQGLQSPLAGPNLEDTKSPQPQQTGSASSSVNGRAGMSVNDMISGAHGPVVEQRAKNDNEMLSKLDGKK</sequence>
<dbReference type="OrthoDB" id="5401558at2759"/>
<evidence type="ECO:0000256" key="2">
    <source>
        <dbReference type="ARBA" id="ARBA00023125"/>
    </source>
</evidence>
<dbReference type="VEuPathDB" id="FungiDB:AB675_9757"/>
<proteinExistence type="predicted"/>
<dbReference type="InterPro" id="IPR001138">
    <property type="entry name" value="Zn2Cys6_DnaBD"/>
</dbReference>
<dbReference type="GeneID" id="28742201"/>
<feature type="compositionally biased region" description="Low complexity" evidence="5">
    <location>
        <begin position="19"/>
        <end position="31"/>
    </location>
</feature>
<feature type="compositionally biased region" description="Polar residues" evidence="5">
    <location>
        <begin position="282"/>
        <end position="294"/>
    </location>
</feature>
<keyword evidence="3" id="KW-0804">Transcription</keyword>
<protein>
    <recommendedName>
        <fullName evidence="6">Zn(2)-C6 fungal-type domain-containing protein</fullName>
    </recommendedName>
</protein>
<gene>
    <name evidence="7" type="ORF">AB675_9757</name>
</gene>
<dbReference type="SMART" id="SM00066">
    <property type="entry name" value="GAL4"/>
    <property type="match status" value="1"/>
</dbReference>
<dbReference type="STRING" id="1664694.A0A0N0NP90"/>
<dbReference type="Pfam" id="PF00172">
    <property type="entry name" value="Zn_clus"/>
    <property type="match status" value="1"/>
</dbReference>
<comment type="caution">
    <text evidence="7">The sequence shown here is derived from an EMBL/GenBank/DDBJ whole genome shotgun (WGS) entry which is preliminary data.</text>
</comment>
<evidence type="ECO:0000256" key="4">
    <source>
        <dbReference type="ARBA" id="ARBA00023242"/>
    </source>
</evidence>
<dbReference type="AlphaFoldDB" id="A0A0N0NP90"/>
<dbReference type="Gene3D" id="4.10.240.10">
    <property type="entry name" value="Zn(2)-C6 fungal-type DNA-binding domain"/>
    <property type="match status" value="1"/>
</dbReference>
<dbReference type="PROSITE" id="PS50048">
    <property type="entry name" value="ZN2_CY6_FUNGAL_2"/>
    <property type="match status" value="1"/>
</dbReference>
<feature type="domain" description="Zn(2)-C6 fungal-type" evidence="6">
    <location>
        <begin position="159"/>
        <end position="193"/>
    </location>
</feature>
<keyword evidence="1" id="KW-0805">Transcription regulation</keyword>
<dbReference type="Proteomes" id="UP000038010">
    <property type="component" value="Unassembled WGS sequence"/>
</dbReference>
<feature type="region of interest" description="Disordered" evidence="5">
    <location>
        <begin position="213"/>
        <end position="459"/>
    </location>
</feature>
<reference evidence="7 8" key="1">
    <citation type="submission" date="2015-06" db="EMBL/GenBank/DDBJ databases">
        <title>Draft genome of the ant-associated black yeast Phialophora attae CBS 131958.</title>
        <authorList>
            <person name="Moreno L.F."/>
            <person name="Stielow B.J."/>
            <person name="de Hoog S."/>
            <person name="Vicente V.A."/>
            <person name="Weiss V.A."/>
            <person name="de Vries M."/>
            <person name="Cruz L.M."/>
            <person name="Souza E.M."/>
        </authorList>
    </citation>
    <scope>NUCLEOTIDE SEQUENCE [LARGE SCALE GENOMIC DNA]</scope>
    <source>
        <strain evidence="7 8">CBS 131958</strain>
    </source>
</reference>
<keyword evidence="4" id="KW-0539">Nucleus</keyword>
<name>A0A0N0NP90_9EURO</name>
<keyword evidence="2" id="KW-0238">DNA-binding</keyword>
<evidence type="ECO:0000259" key="6">
    <source>
        <dbReference type="PROSITE" id="PS50048"/>
    </source>
</evidence>
<dbReference type="CDD" id="cd00067">
    <property type="entry name" value="GAL4"/>
    <property type="match status" value="1"/>
</dbReference>
<dbReference type="GO" id="GO:0003677">
    <property type="term" value="F:DNA binding"/>
    <property type="evidence" value="ECO:0007669"/>
    <property type="project" value="UniProtKB-KW"/>
</dbReference>
<dbReference type="InterPro" id="IPR036864">
    <property type="entry name" value="Zn2-C6_fun-type_DNA-bd_sf"/>
</dbReference>
<evidence type="ECO:0000313" key="7">
    <source>
        <dbReference type="EMBL" id="KPI42448.1"/>
    </source>
</evidence>
<dbReference type="PROSITE" id="PS00463">
    <property type="entry name" value="ZN2_CY6_FUNGAL_1"/>
    <property type="match status" value="1"/>
</dbReference>
<feature type="compositionally biased region" description="Polar residues" evidence="5">
    <location>
        <begin position="408"/>
        <end position="422"/>
    </location>
</feature>
<feature type="compositionally biased region" description="Low complexity" evidence="5">
    <location>
        <begin position="41"/>
        <end position="50"/>
    </location>
</feature>
<evidence type="ECO:0000256" key="1">
    <source>
        <dbReference type="ARBA" id="ARBA00023015"/>
    </source>
</evidence>
<evidence type="ECO:0000313" key="8">
    <source>
        <dbReference type="Proteomes" id="UP000038010"/>
    </source>
</evidence>
<feature type="compositionally biased region" description="Basic and acidic residues" evidence="5">
    <location>
        <begin position="295"/>
        <end position="314"/>
    </location>
</feature>
<feature type="compositionally biased region" description="Polar residues" evidence="5">
    <location>
        <begin position="381"/>
        <end position="395"/>
    </location>
</feature>
<feature type="region of interest" description="Disordered" evidence="5">
    <location>
        <begin position="1"/>
        <end position="132"/>
    </location>
</feature>
<dbReference type="RefSeq" id="XP_018002411.1">
    <property type="nucleotide sequence ID" value="XM_018150321.1"/>
</dbReference>
<dbReference type="EMBL" id="LFJN01000007">
    <property type="protein sequence ID" value="KPI42448.1"/>
    <property type="molecule type" value="Genomic_DNA"/>
</dbReference>
<evidence type="ECO:0000256" key="3">
    <source>
        <dbReference type="ARBA" id="ARBA00023163"/>
    </source>
</evidence>
<dbReference type="SUPFAM" id="SSF57701">
    <property type="entry name" value="Zn2/Cys6 DNA-binding domain"/>
    <property type="match status" value="1"/>
</dbReference>
<dbReference type="GO" id="GO:0008270">
    <property type="term" value="F:zinc ion binding"/>
    <property type="evidence" value="ECO:0007669"/>
    <property type="project" value="InterPro"/>
</dbReference>
<accession>A0A0N0NP90</accession>
<evidence type="ECO:0000256" key="5">
    <source>
        <dbReference type="SAM" id="MobiDB-lite"/>
    </source>
</evidence>
<feature type="compositionally biased region" description="Basic and acidic residues" evidence="5">
    <location>
        <begin position="443"/>
        <end position="459"/>
    </location>
</feature>
<dbReference type="GO" id="GO:0000981">
    <property type="term" value="F:DNA-binding transcription factor activity, RNA polymerase II-specific"/>
    <property type="evidence" value="ECO:0007669"/>
    <property type="project" value="InterPro"/>
</dbReference>
<feature type="compositionally biased region" description="Polar residues" evidence="5">
    <location>
        <begin position="1"/>
        <end position="18"/>
    </location>
</feature>
<organism evidence="7 8">
    <name type="scientific">Cyphellophora attinorum</name>
    <dbReference type="NCBI Taxonomy" id="1664694"/>
    <lineage>
        <taxon>Eukaryota</taxon>
        <taxon>Fungi</taxon>
        <taxon>Dikarya</taxon>
        <taxon>Ascomycota</taxon>
        <taxon>Pezizomycotina</taxon>
        <taxon>Eurotiomycetes</taxon>
        <taxon>Chaetothyriomycetidae</taxon>
        <taxon>Chaetothyriales</taxon>
        <taxon>Cyphellophoraceae</taxon>
        <taxon>Cyphellophora</taxon>
    </lineage>
</organism>
<feature type="compositionally biased region" description="Polar residues" evidence="5">
    <location>
        <begin position="355"/>
        <end position="374"/>
    </location>
</feature>
<feature type="compositionally biased region" description="Polar residues" evidence="5">
    <location>
        <begin position="334"/>
        <end position="343"/>
    </location>
</feature>
<keyword evidence="8" id="KW-1185">Reference proteome</keyword>